<evidence type="ECO:0000256" key="6">
    <source>
        <dbReference type="ARBA" id="ARBA00023239"/>
    </source>
</evidence>
<dbReference type="InterPro" id="IPR034610">
    <property type="entry name" value="L-fuconate_dehydratase"/>
</dbReference>
<comment type="cofactor">
    <cofactor evidence="2">
        <name>Mg(2+)</name>
        <dbReference type="ChEBI" id="CHEBI:18420"/>
    </cofactor>
</comment>
<dbReference type="AlphaFoldDB" id="A0A455SXU1"/>
<evidence type="ECO:0000256" key="4">
    <source>
        <dbReference type="ARBA" id="ARBA00022723"/>
    </source>
</evidence>
<accession>A0A455SXU1</accession>
<evidence type="ECO:0000313" key="8">
    <source>
        <dbReference type="EMBL" id="BBH93177.1"/>
    </source>
</evidence>
<sequence>MTVTIVDVQAYDIRFPTSRTLAGSDAMNADPDYSAAYVILRTDHPNGLEGHGFTFTIGRGNEVCVAAIRALAPRVRGHALEEFTSDMRAFWRHMTGDSQLRWIGPEKGVIHMATAALVNAVWDLWAKVEGKPLWKLLVDLSPEQLVACIDFRYLSDVLSPAEAVEMLERLAPTRAEREAELLRVGYPAYTTGAGWSGYSDEQLRVLCRQALAEGWRHFKLKVGLGPERDRQRARIMREEIGPQCTLMMDANQVWEVDEAIAAMQELAEFRPLWIEEPTSPDDILGHAAIARAIAPVRVATGEHVQNRIIFKQLFQAQAIGFCQIDACRLGGVNEVLAVLLLAAKYGVPVCPHAGGVGLSEYVQHLAIFDYIAVSGSLEGRMIEYTPHLHEHFVHPVVMRHARYLPPLAPGYSATMRADSLAAYSFPDGPVWAAARRSWPDGAGAEGQ</sequence>
<dbReference type="PANTHER" id="PTHR13794:SF58">
    <property type="entry name" value="MITOCHONDRIAL ENOLASE SUPERFAMILY MEMBER 1"/>
    <property type="match status" value="1"/>
</dbReference>
<name>A0A455SXU1_9CHLR</name>
<dbReference type="GO" id="GO:0009063">
    <property type="term" value="P:amino acid catabolic process"/>
    <property type="evidence" value="ECO:0007669"/>
    <property type="project" value="InterPro"/>
</dbReference>
<dbReference type="InterPro" id="IPR046945">
    <property type="entry name" value="RHMD-like"/>
</dbReference>
<dbReference type="InterPro" id="IPR013342">
    <property type="entry name" value="Mandelate_racemase_C"/>
</dbReference>
<dbReference type="GO" id="GO:0050023">
    <property type="term" value="F:L-fuconate dehydratase activity"/>
    <property type="evidence" value="ECO:0007669"/>
    <property type="project" value="UniProtKB-EC"/>
</dbReference>
<dbReference type="Gene3D" id="3.30.390.10">
    <property type="entry name" value="Enolase-like, N-terminal domain"/>
    <property type="match status" value="1"/>
</dbReference>
<evidence type="ECO:0000256" key="2">
    <source>
        <dbReference type="ARBA" id="ARBA00001946"/>
    </source>
</evidence>
<dbReference type="Pfam" id="PF02746">
    <property type="entry name" value="MR_MLE_N"/>
    <property type="match status" value="1"/>
</dbReference>
<dbReference type="GO" id="GO:0016052">
    <property type="term" value="P:carbohydrate catabolic process"/>
    <property type="evidence" value="ECO:0007669"/>
    <property type="project" value="InterPro"/>
</dbReference>
<dbReference type="SUPFAM" id="SSF54826">
    <property type="entry name" value="Enolase N-terminal domain-like"/>
    <property type="match status" value="1"/>
</dbReference>
<dbReference type="CDD" id="cd03324">
    <property type="entry name" value="rTSbeta_L-fuconate_dehydratase"/>
    <property type="match status" value="1"/>
</dbReference>
<dbReference type="InterPro" id="IPR029065">
    <property type="entry name" value="Enolase_C-like"/>
</dbReference>
<dbReference type="Pfam" id="PF13378">
    <property type="entry name" value="MR_MLE_C"/>
    <property type="match status" value="1"/>
</dbReference>
<evidence type="ECO:0000259" key="7">
    <source>
        <dbReference type="SMART" id="SM00922"/>
    </source>
</evidence>
<keyword evidence="5" id="KW-0460">Magnesium</keyword>
<dbReference type="InterPro" id="IPR036849">
    <property type="entry name" value="Enolase-like_C_sf"/>
</dbReference>
<dbReference type="InterPro" id="IPR018110">
    <property type="entry name" value="Mandel_Rmase/mucon_lact_enz_CS"/>
</dbReference>
<dbReference type="EC" id="4.2.1.68" evidence="3"/>
<evidence type="ECO:0000256" key="1">
    <source>
        <dbReference type="ARBA" id="ARBA00001737"/>
    </source>
</evidence>
<proteinExistence type="predicted"/>
<dbReference type="SUPFAM" id="SSF51604">
    <property type="entry name" value="Enolase C-terminal domain-like"/>
    <property type="match status" value="1"/>
</dbReference>
<dbReference type="PROSITE" id="PS00909">
    <property type="entry name" value="MR_MLE_2"/>
    <property type="match status" value="1"/>
</dbReference>
<organism evidence="8">
    <name type="scientific">Thermogemmatispora argillosa</name>
    <dbReference type="NCBI Taxonomy" id="2045280"/>
    <lineage>
        <taxon>Bacteria</taxon>
        <taxon>Bacillati</taxon>
        <taxon>Chloroflexota</taxon>
        <taxon>Ktedonobacteria</taxon>
        <taxon>Thermogemmatisporales</taxon>
        <taxon>Thermogemmatisporaceae</taxon>
        <taxon>Thermogemmatispora</taxon>
    </lineage>
</organism>
<dbReference type="InterPro" id="IPR029017">
    <property type="entry name" value="Enolase-like_N"/>
</dbReference>
<feature type="domain" description="Mandelate racemase/muconate lactonizing enzyme C-terminal" evidence="7">
    <location>
        <begin position="200"/>
        <end position="296"/>
    </location>
</feature>
<reference evidence="8" key="1">
    <citation type="submission" date="2018-12" db="EMBL/GenBank/DDBJ databases">
        <title>Novel natural products biosynthetic potential of the class Ktedonobacteria.</title>
        <authorList>
            <person name="Zheng Y."/>
            <person name="Saitou A."/>
            <person name="Wang C.M."/>
            <person name="Toyoda A."/>
            <person name="Minakuchi Y."/>
            <person name="Sekiguchi Y."/>
            <person name="Ueda K."/>
            <person name="Takano H."/>
            <person name="Sakai Y."/>
            <person name="Yokota A."/>
            <person name="Yabe S."/>
        </authorList>
    </citation>
    <scope>NUCLEOTIDE SEQUENCE</scope>
    <source>
        <strain evidence="8">A3-2</strain>
    </source>
</reference>
<dbReference type="SFLD" id="SFLDG00179">
    <property type="entry name" value="mandelate_racemase"/>
    <property type="match status" value="1"/>
</dbReference>
<dbReference type="SFLD" id="SFLDF00111">
    <property type="entry name" value="L-fuconate_dehydratase"/>
    <property type="match status" value="1"/>
</dbReference>
<dbReference type="SMART" id="SM00922">
    <property type="entry name" value="MR_MLE"/>
    <property type="match status" value="1"/>
</dbReference>
<protein>
    <recommendedName>
        <fullName evidence="3">L-fuconate dehydratase</fullName>
        <ecNumber evidence="3">4.2.1.68</ecNumber>
    </recommendedName>
</protein>
<keyword evidence="4" id="KW-0479">Metal-binding</keyword>
<dbReference type="SFLD" id="SFLDS00001">
    <property type="entry name" value="Enolase"/>
    <property type="match status" value="1"/>
</dbReference>
<dbReference type="InterPro" id="IPR013341">
    <property type="entry name" value="Mandelate_racemase_N_dom"/>
</dbReference>
<dbReference type="GO" id="GO:0000287">
    <property type="term" value="F:magnesium ion binding"/>
    <property type="evidence" value="ECO:0007669"/>
    <property type="project" value="TreeGrafter"/>
</dbReference>
<comment type="catalytic activity">
    <reaction evidence="1">
        <text>L-fuconate = 2-dehydro-3-deoxy-L-fuconate + H2O</text>
        <dbReference type="Rhea" id="RHEA:22772"/>
        <dbReference type="ChEBI" id="CHEBI:15377"/>
        <dbReference type="ChEBI" id="CHEBI:21291"/>
        <dbReference type="ChEBI" id="CHEBI:37448"/>
        <dbReference type="EC" id="4.2.1.68"/>
    </reaction>
</comment>
<dbReference type="FunFam" id="3.20.20.120:FF:000007">
    <property type="entry name" value="Mitochondrial enolase superfamily member 1"/>
    <property type="match status" value="1"/>
</dbReference>
<gene>
    <name evidence="8" type="ORF">KTA_13760</name>
</gene>
<evidence type="ECO:0000256" key="3">
    <source>
        <dbReference type="ARBA" id="ARBA00013142"/>
    </source>
</evidence>
<dbReference type="EMBL" id="AP019377">
    <property type="protein sequence ID" value="BBH93177.1"/>
    <property type="molecule type" value="Genomic_DNA"/>
</dbReference>
<dbReference type="PANTHER" id="PTHR13794">
    <property type="entry name" value="ENOLASE SUPERFAMILY, MANDELATE RACEMASE"/>
    <property type="match status" value="1"/>
</dbReference>
<dbReference type="Gene3D" id="3.20.20.120">
    <property type="entry name" value="Enolase-like C-terminal domain"/>
    <property type="match status" value="1"/>
</dbReference>
<evidence type="ECO:0000256" key="5">
    <source>
        <dbReference type="ARBA" id="ARBA00022842"/>
    </source>
</evidence>
<keyword evidence="6" id="KW-0456">Lyase</keyword>